<evidence type="ECO:0000259" key="7">
    <source>
        <dbReference type="Pfam" id="PF04545"/>
    </source>
</evidence>
<dbReference type="OrthoDB" id="9799825at2"/>
<keyword evidence="8" id="KW-0966">Cell projection</keyword>
<dbReference type="eggNOG" id="COG1191">
    <property type="taxonomic scope" value="Bacteria"/>
</dbReference>
<dbReference type="CDD" id="cd06171">
    <property type="entry name" value="Sigma70_r4"/>
    <property type="match status" value="1"/>
</dbReference>
<dbReference type="SUPFAM" id="SSF88659">
    <property type="entry name" value="Sigma3 and sigma4 domains of RNA polymerase sigma factors"/>
    <property type="match status" value="1"/>
</dbReference>
<keyword evidence="8" id="KW-0969">Cilium</keyword>
<reference evidence="8 9" key="1">
    <citation type="journal article" date="2016" name="PLoS ONE">
        <title>Complete Genome Sequence and Comparative Genomics of a Novel Myxobacterium Myxococcus hansupus.</title>
        <authorList>
            <person name="Sharma G."/>
            <person name="Narwani T."/>
            <person name="Subramanian S."/>
        </authorList>
    </citation>
    <scope>NUCLEOTIDE SEQUENCE [LARGE SCALE GENOMIC DNA]</scope>
    <source>
        <strain evidence="9">mixupus</strain>
    </source>
</reference>
<accession>A0A0H4WWB8</accession>
<keyword evidence="9" id="KW-1185">Reference proteome</keyword>
<feature type="compositionally biased region" description="Low complexity" evidence="5">
    <location>
        <begin position="248"/>
        <end position="262"/>
    </location>
</feature>
<evidence type="ECO:0000256" key="1">
    <source>
        <dbReference type="ARBA" id="ARBA00023015"/>
    </source>
</evidence>
<dbReference type="PANTHER" id="PTHR30385">
    <property type="entry name" value="SIGMA FACTOR F FLAGELLAR"/>
    <property type="match status" value="1"/>
</dbReference>
<protein>
    <submittedName>
        <fullName evidence="8">RNA polymerase sigma factor for flagellar operon</fullName>
    </submittedName>
</protein>
<dbReference type="NCBIfam" id="TIGR02937">
    <property type="entry name" value="sigma70-ECF"/>
    <property type="match status" value="1"/>
</dbReference>
<evidence type="ECO:0000256" key="2">
    <source>
        <dbReference type="ARBA" id="ARBA00023082"/>
    </source>
</evidence>
<evidence type="ECO:0000259" key="6">
    <source>
        <dbReference type="Pfam" id="PF04542"/>
    </source>
</evidence>
<dbReference type="EMBL" id="CP012109">
    <property type="protein sequence ID" value="AKQ67691.1"/>
    <property type="molecule type" value="Genomic_DNA"/>
</dbReference>
<dbReference type="Pfam" id="PF04545">
    <property type="entry name" value="Sigma70_r4"/>
    <property type="match status" value="1"/>
</dbReference>
<dbReference type="InterPro" id="IPR007627">
    <property type="entry name" value="RNA_pol_sigma70_r2"/>
</dbReference>
<dbReference type="InterPro" id="IPR000943">
    <property type="entry name" value="RNA_pol_sigma70"/>
</dbReference>
<evidence type="ECO:0000313" key="9">
    <source>
        <dbReference type="Proteomes" id="UP000009026"/>
    </source>
</evidence>
<feature type="region of interest" description="Disordered" evidence="5">
    <location>
        <begin position="223"/>
        <end position="278"/>
    </location>
</feature>
<keyword evidence="8" id="KW-0282">Flagellum</keyword>
<dbReference type="GO" id="GO:0003677">
    <property type="term" value="F:DNA binding"/>
    <property type="evidence" value="ECO:0007669"/>
    <property type="project" value="UniProtKB-KW"/>
</dbReference>
<feature type="domain" description="RNA polymerase sigma-70 region 4" evidence="7">
    <location>
        <begin position="171"/>
        <end position="220"/>
    </location>
</feature>
<feature type="domain" description="RNA polymerase sigma-70 region 2" evidence="6">
    <location>
        <begin position="12"/>
        <end position="79"/>
    </location>
</feature>
<keyword evidence="2" id="KW-0731">Sigma factor</keyword>
<dbReference type="Gene3D" id="1.10.1740.10">
    <property type="match status" value="1"/>
</dbReference>
<evidence type="ECO:0000256" key="5">
    <source>
        <dbReference type="SAM" id="MobiDB-lite"/>
    </source>
</evidence>
<dbReference type="InterPro" id="IPR014284">
    <property type="entry name" value="RNA_pol_sigma-70_dom"/>
</dbReference>
<dbReference type="PATRIC" id="fig|1297742.4.peg.4648"/>
<keyword evidence="3" id="KW-0238">DNA-binding</keyword>
<dbReference type="InterPro" id="IPR007630">
    <property type="entry name" value="RNA_pol_sigma70_r4"/>
</dbReference>
<dbReference type="PRINTS" id="PR00046">
    <property type="entry name" value="SIGMA70FCT"/>
</dbReference>
<evidence type="ECO:0000313" key="8">
    <source>
        <dbReference type="EMBL" id="AKQ67691.1"/>
    </source>
</evidence>
<dbReference type="SUPFAM" id="SSF88946">
    <property type="entry name" value="Sigma2 domain of RNA polymerase sigma factors"/>
    <property type="match status" value="1"/>
</dbReference>
<dbReference type="Pfam" id="PF04542">
    <property type="entry name" value="Sigma70_r2"/>
    <property type="match status" value="1"/>
</dbReference>
<feature type="compositionally biased region" description="Basic and acidic residues" evidence="5">
    <location>
        <begin position="263"/>
        <end position="278"/>
    </location>
</feature>
<dbReference type="KEGG" id="mym:A176_004603"/>
<gene>
    <name evidence="8" type="ORF">A176_004603</name>
</gene>
<proteinExistence type="predicted"/>
<evidence type="ECO:0000256" key="3">
    <source>
        <dbReference type="ARBA" id="ARBA00023125"/>
    </source>
</evidence>
<sequence>MALGDDRKVILEKYGPYVRSLAATVRKQFNAQLELDELLAYGQIGLLEAAERFDPKVGANFLTFAHYRIKGAIFDGLRKMGVLRGSDARNAYVGERAAAYLGNLSDRESGAGNRGSSFADDVNDISDAVTGLAMVFATSMEGADSAGYTDESLPVDVRMEQEQLKTRVRAAIEKLPEKERKLLLGYYFQGRTLEEAGAEIGQSKSWASRLHARAIDRLKELLNEEEELPPSPMDTGRVSHGGSDGRSLRGAGRSAEAAGSGRPADEQAGRVEVRRSSR</sequence>
<dbReference type="RefSeq" id="WP_002637072.1">
    <property type="nucleotide sequence ID" value="NZ_CP012109.1"/>
</dbReference>
<organism evidence="8 9">
    <name type="scientific">Pseudomyxococcus hansupus</name>
    <dbReference type="NCBI Taxonomy" id="1297742"/>
    <lineage>
        <taxon>Bacteria</taxon>
        <taxon>Pseudomonadati</taxon>
        <taxon>Myxococcota</taxon>
        <taxon>Myxococcia</taxon>
        <taxon>Myxococcales</taxon>
        <taxon>Cystobacterineae</taxon>
        <taxon>Myxococcaceae</taxon>
        <taxon>Pseudomyxococcus</taxon>
    </lineage>
</organism>
<dbReference type="InterPro" id="IPR013324">
    <property type="entry name" value="RNA_pol_sigma_r3/r4-like"/>
</dbReference>
<name>A0A0H4WWB8_9BACT</name>
<dbReference type="InterPro" id="IPR013325">
    <property type="entry name" value="RNA_pol_sigma_r2"/>
</dbReference>
<evidence type="ECO:0000256" key="4">
    <source>
        <dbReference type="ARBA" id="ARBA00023163"/>
    </source>
</evidence>
<keyword evidence="1" id="KW-0805">Transcription regulation</keyword>
<dbReference type="GO" id="GO:0006352">
    <property type="term" value="P:DNA-templated transcription initiation"/>
    <property type="evidence" value="ECO:0007669"/>
    <property type="project" value="InterPro"/>
</dbReference>
<dbReference type="Gene3D" id="1.20.140.160">
    <property type="match status" value="1"/>
</dbReference>
<dbReference type="Proteomes" id="UP000009026">
    <property type="component" value="Chromosome"/>
</dbReference>
<dbReference type="AlphaFoldDB" id="A0A0H4WWB8"/>
<dbReference type="GO" id="GO:0016987">
    <property type="term" value="F:sigma factor activity"/>
    <property type="evidence" value="ECO:0007669"/>
    <property type="project" value="UniProtKB-KW"/>
</dbReference>
<keyword evidence="4" id="KW-0804">Transcription</keyword>
<dbReference type="STRING" id="1297742.A176_004603"/>